<dbReference type="GeneID" id="94846750"/>
<dbReference type="VEuPathDB" id="TrichDB:TRFO_38453"/>
<dbReference type="EMBL" id="MLAK01001244">
    <property type="protein sequence ID" value="OHS95468.1"/>
    <property type="molecule type" value="Genomic_DNA"/>
</dbReference>
<dbReference type="RefSeq" id="XP_068348605.1">
    <property type="nucleotide sequence ID" value="XM_068512046.1"/>
</dbReference>
<keyword evidence="2" id="KW-1185">Reference proteome</keyword>
<reference evidence="1" key="1">
    <citation type="submission" date="2016-10" db="EMBL/GenBank/DDBJ databases">
        <authorList>
            <person name="Benchimol M."/>
            <person name="Almeida L.G."/>
            <person name="Vasconcelos A.T."/>
            <person name="Perreira-Neves A."/>
            <person name="Rosa I.A."/>
            <person name="Tasca T."/>
            <person name="Bogo M.R."/>
            <person name="de Souza W."/>
        </authorList>
    </citation>
    <scope>NUCLEOTIDE SEQUENCE [LARGE SCALE GENOMIC DNA]</scope>
    <source>
        <strain evidence="1">K</strain>
    </source>
</reference>
<protein>
    <recommendedName>
        <fullName evidence="3">FUZ/MON1/HPS1 first Longin domain-containing protein</fullName>
    </recommendedName>
</protein>
<evidence type="ECO:0000313" key="1">
    <source>
        <dbReference type="EMBL" id="OHS95468.1"/>
    </source>
</evidence>
<dbReference type="OrthoDB" id="10261052at2759"/>
<comment type="caution">
    <text evidence="1">The sequence shown here is derived from an EMBL/GenBank/DDBJ whole genome shotgun (WGS) entry which is preliminary data.</text>
</comment>
<accession>A0A1J4JDY6</accession>
<organism evidence="1 2">
    <name type="scientific">Tritrichomonas foetus</name>
    <dbReference type="NCBI Taxonomy" id="1144522"/>
    <lineage>
        <taxon>Eukaryota</taxon>
        <taxon>Metamonada</taxon>
        <taxon>Parabasalia</taxon>
        <taxon>Tritrichomonadida</taxon>
        <taxon>Tritrichomonadidae</taxon>
        <taxon>Tritrichomonas</taxon>
    </lineage>
</organism>
<name>A0A1J4JDY6_9EUKA</name>
<evidence type="ECO:0008006" key="3">
    <source>
        <dbReference type="Google" id="ProtNLM"/>
    </source>
</evidence>
<dbReference type="AlphaFoldDB" id="A0A1J4JDY6"/>
<sequence>MNHPELKSICITAKSGTVLFSSELSGVSRTQHSVGALITALVDLSTRSIGVPVSYICMNNIAITIAQSEDVGIKVVLFHDAAFYRELARCIANSILHVFCERFDPSDFKSTDTTNFRRFNNSLGPSIRDCAGYMIHSLVDRLRGAAQYAVVFNEGDPKFAYPSNADSITVAANLQQLQFAIQEVSNLTNDTPFELVVENEQLFTHIALIGTTIVILQVRAAMHSPEVLAEVKRTLEMVRLCAQTADCLMG</sequence>
<dbReference type="Proteomes" id="UP000179807">
    <property type="component" value="Unassembled WGS sequence"/>
</dbReference>
<gene>
    <name evidence="1" type="ORF">TRFO_38453</name>
</gene>
<evidence type="ECO:0000313" key="2">
    <source>
        <dbReference type="Proteomes" id="UP000179807"/>
    </source>
</evidence>
<proteinExistence type="predicted"/>